<dbReference type="PANTHER" id="PTHR47410:SF4">
    <property type="entry name" value="TOLL-LIKE RECEPTOR 9"/>
    <property type="match status" value="1"/>
</dbReference>
<feature type="domain" description="TIR" evidence="17">
    <location>
        <begin position="559"/>
        <end position="703"/>
    </location>
</feature>
<evidence type="ECO:0000256" key="8">
    <source>
        <dbReference type="ARBA" id="ARBA00022753"/>
    </source>
</evidence>
<evidence type="ECO:0000256" key="10">
    <source>
        <dbReference type="ARBA" id="ARBA00022989"/>
    </source>
</evidence>
<evidence type="ECO:0000256" key="11">
    <source>
        <dbReference type="ARBA" id="ARBA00023136"/>
    </source>
</evidence>
<accession>A0A9Q1FZP6</accession>
<organism evidence="18 19">
    <name type="scientific">Synaphobranchus kaupii</name>
    <name type="common">Kaup's arrowtooth eel</name>
    <dbReference type="NCBI Taxonomy" id="118154"/>
    <lineage>
        <taxon>Eukaryota</taxon>
        <taxon>Metazoa</taxon>
        <taxon>Chordata</taxon>
        <taxon>Craniata</taxon>
        <taxon>Vertebrata</taxon>
        <taxon>Euteleostomi</taxon>
        <taxon>Actinopterygii</taxon>
        <taxon>Neopterygii</taxon>
        <taxon>Teleostei</taxon>
        <taxon>Anguilliformes</taxon>
        <taxon>Synaphobranchidae</taxon>
        <taxon>Synaphobranchus</taxon>
    </lineage>
</organism>
<keyword evidence="10 16" id="KW-1133">Transmembrane helix</keyword>
<dbReference type="GO" id="GO:0038187">
    <property type="term" value="F:pattern recognition receptor activity"/>
    <property type="evidence" value="ECO:0007669"/>
    <property type="project" value="TreeGrafter"/>
</dbReference>
<dbReference type="InterPro" id="IPR000483">
    <property type="entry name" value="Cys-rich_flank_reg_C"/>
</dbReference>
<keyword evidence="4" id="KW-0433">Leucine-rich repeat</keyword>
<dbReference type="GO" id="GO:0006954">
    <property type="term" value="P:inflammatory response"/>
    <property type="evidence" value="ECO:0007669"/>
    <property type="project" value="UniProtKB-KW"/>
</dbReference>
<evidence type="ECO:0000256" key="6">
    <source>
        <dbReference type="ARBA" id="ARBA00022729"/>
    </source>
</evidence>
<evidence type="ECO:0000313" key="19">
    <source>
        <dbReference type="Proteomes" id="UP001152622"/>
    </source>
</evidence>
<dbReference type="SMART" id="SM00365">
    <property type="entry name" value="LRR_SD22"/>
    <property type="match status" value="4"/>
</dbReference>
<evidence type="ECO:0000259" key="17">
    <source>
        <dbReference type="PROSITE" id="PS50104"/>
    </source>
</evidence>
<dbReference type="GO" id="GO:0005768">
    <property type="term" value="C:endosome"/>
    <property type="evidence" value="ECO:0007669"/>
    <property type="project" value="UniProtKB-SubCell"/>
</dbReference>
<dbReference type="Pfam" id="PF13306">
    <property type="entry name" value="LRR_5"/>
    <property type="match status" value="1"/>
</dbReference>
<dbReference type="PANTHER" id="PTHR47410">
    <property type="entry name" value="TOLL-LIKE RECEPTOR 7-RELATED"/>
    <property type="match status" value="1"/>
</dbReference>
<dbReference type="SMART" id="SM00255">
    <property type="entry name" value="TIR"/>
    <property type="match status" value="1"/>
</dbReference>
<sequence>MQIDPEAFTSLKNLTWLFLAGNSLIQVPALPSHLQVLGMEYNKLFNITEPLGTPHLKQLLLSKNCYYANPCNHSFFIARRVFEELENLLNLTLGFNNITEVPSGLPRSLESLDLRENKISEIKELAFANVSKLRYLNLEWNCQRCDHAAQPCFPCTNNTPIMLSTRSFRYQLQINSLSLRGNSLKQLPVDLFSNLLSLKYLDLSDNLLANEIRNGTFFKALKNVTTLNLIYNYEPLKTFTDLSLSPHFSEMISLKNLFLSMGHRFEFIQNLASLEALSLADNNIGRRISTELLSSSLNYLFFAGNRLDIMWDTSDDQYIHFFKNLTNLTYLDISRNGLIYFSPEALSNLPENLRTLKASDNKLKYFPWGNLTVLINLYYLNLSRNSLTRLPSDVIKFSPNLTFLDLSHNRISQLPEGFFQAATSLRNLFLNNNRLMLLDVQFNSRLQKVTLHDNPFVCSCDTAWLSDFLRTSPIHIPKLTTNFKCGFPESLQGKSVLQMDPESCQDFFGSIGFLCTSLLTIVLTLVPLLKRLYGWDLWYCIQIFWAGHKGYSMLQNSSSQHDAFVAFDPRNVHVRDWVYNELVVNLEDKGIRRFRLCLEERDWVPGIACIENLHSAIYKSQKTVFVLTSNGFVNGTLKQAFYMVQQRLLDEKVDAVVLVLLDEAFQKLKYIKMRKRLCRKSVLSWPRNPHAHQNFWNNMRAALAADNNRSYDKNMNEGFISTELI</sequence>
<dbReference type="GO" id="GO:0045087">
    <property type="term" value="P:innate immune response"/>
    <property type="evidence" value="ECO:0007669"/>
    <property type="project" value="UniProtKB-KW"/>
</dbReference>
<dbReference type="InterPro" id="IPR032675">
    <property type="entry name" value="LRR_dom_sf"/>
</dbReference>
<evidence type="ECO:0000256" key="4">
    <source>
        <dbReference type="ARBA" id="ARBA00022614"/>
    </source>
</evidence>
<evidence type="ECO:0000313" key="18">
    <source>
        <dbReference type="EMBL" id="KAJ8370839.1"/>
    </source>
</evidence>
<dbReference type="SMART" id="SM00364">
    <property type="entry name" value="LRR_BAC"/>
    <property type="match status" value="7"/>
</dbReference>
<evidence type="ECO:0000256" key="16">
    <source>
        <dbReference type="SAM" id="Phobius"/>
    </source>
</evidence>
<keyword evidence="8" id="KW-0967">Endosome</keyword>
<keyword evidence="3" id="KW-0399">Innate immunity</keyword>
<dbReference type="SMART" id="SM00082">
    <property type="entry name" value="LRRCT"/>
    <property type="match status" value="1"/>
</dbReference>
<dbReference type="GO" id="GO:0005886">
    <property type="term" value="C:plasma membrane"/>
    <property type="evidence" value="ECO:0007669"/>
    <property type="project" value="TreeGrafter"/>
</dbReference>
<dbReference type="InterPro" id="IPR035897">
    <property type="entry name" value="Toll_tir_struct_dom_sf"/>
</dbReference>
<evidence type="ECO:0000256" key="3">
    <source>
        <dbReference type="ARBA" id="ARBA00022588"/>
    </source>
</evidence>
<reference evidence="18" key="1">
    <citation type="journal article" date="2023" name="Science">
        <title>Genome structures resolve the early diversification of teleost fishes.</title>
        <authorList>
            <person name="Parey E."/>
            <person name="Louis A."/>
            <person name="Montfort J."/>
            <person name="Bouchez O."/>
            <person name="Roques C."/>
            <person name="Iampietro C."/>
            <person name="Lluch J."/>
            <person name="Castinel A."/>
            <person name="Donnadieu C."/>
            <person name="Desvignes T."/>
            <person name="Floi Bucao C."/>
            <person name="Jouanno E."/>
            <person name="Wen M."/>
            <person name="Mejri S."/>
            <person name="Dirks R."/>
            <person name="Jansen H."/>
            <person name="Henkel C."/>
            <person name="Chen W.J."/>
            <person name="Zahm M."/>
            <person name="Cabau C."/>
            <person name="Klopp C."/>
            <person name="Thompson A.W."/>
            <person name="Robinson-Rechavi M."/>
            <person name="Braasch I."/>
            <person name="Lecointre G."/>
            <person name="Bobe J."/>
            <person name="Postlethwait J.H."/>
            <person name="Berthelot C."/>
            <person name="Roest Crollius H."/>
            <person name="Guiguen Y."/>
        </authorList>
    </citation>
    <scope>NUCLEOTIDE SEQUENCE</scope>
    <source>
        <strain evidence="18">WJC10195</strain>
    </source>
</reference>
<dbReference type="SMART" id="SM00369">
    <property type="entry name" value="LRR_TYP"/>
    <property type="match status" value="9"/>
</dbReference>
<dbReference type="EMBL" id="JAINUF010000003">
    <property type="protein sequence ID" value="KAJ8370839.1"/>
    <property type="molecule type" value="Genomic_DNA"/>
</dbReference>
<dbReference type="GO" id="GO:0002224">
    <property type="term" value="P:toll-like receptor signaling pathway"/>
    <property type="evidence" value="ECO:0007669"/>
    <property type="project" value="TreeGrafter"/>
</dbReference>
<dbReference type="PROSITE" id="PS51450">
    <property type="entry name" value="LRR"/>
    <property type="match status" value="2"/>
</dbReference>
<dbReference type="GO" id="GO:0007249">
    <property type="term" value="P:canonical NF-kappaB signal transduction"/>
    <property type="evidence" value="ECO:0007669"/>
    <property type="project" value="TreeGrafter"/>
</dbReference>
<feature type="transmembrane region" description="Helical" evidence="16">
    <location>
        <begin position="507"/>
        <end position="529"/>
    </location>
</feature>
<evidence type="ECO:0000256" key="9">
    <source>
        <dbReference type="ARBA" id="ARBA00022859"/>
    </source>
</evidence>
<evidence type="ECO:0000256" key="7">
    <source>
        <dbReference type="ARBA" id="ARBA00022737"/>
    </source>
</evidence>
<dbReference type="GO" id="GO:0051607">
    <property type="term" value="P:defense response to virus"/>
    <property type="evidence" value="ECO:0007669"/>
    <property type="project" value="TreeGrafter"/>
</dbReference>
<dbReference type="GO" id="GO:0032755">
    <property type="term" value="P:positive regulation of interleukin-6 production"/>
    <property type="evidence" value="ECO:0007669"/>
    <property type="project" value="TreeGrafter"/>
</dbReference>
<dbReference type="InterPro" id="IPR003591">
    <property type="entry name" value="Leu-rich_rpt_typical-subtyp"/>
</dbReference>
<evidence type="ECO:0000256" key="2">
    <source>
        <dbReference type="ARBA" id="ARBA00009634"/>
    </source>
</evidence>
<evidence type="ECO:0000256" key="12">
    <source>
        <dbReference type="ARBA" id="ARBA00023170"/>
    </source>
</evidence>
<keyword evidence="19" id="KW-1185">Reference proteome</keyword>
<keyword evidence="14" id="KW-0395">Inflammatory response</keyword>
<comment type="similarity">
    <text evidence="2">Belongs to the Toll-like receptor family.</text>
</comment>
<dbReference type="Pfam" id="PF00560">
    <property type="entry name" value="LRR_1"/>
    <property type="match status" value="1"/>
</dbReference>
<keyword evidence="12" id="KW-0675">Receptor</keyword>
<dbReference type="Gene3D" id="3.40.50.10140">
    <property type="entry name" value="Toll/interleukin-1 receptor homology (TIR) domain"/>
    <property type="match status" value="1"/>
</dbReference>
<dbReference type="InterPro" id="IPR001611">
    <property type="entry name" value="Leu-rich_rpt"/>
</dbReference>
<evidence type="ECO:0000256" key="5">
    <source>
        <dbReference type="ARBA" id="ARBA00022692"/>
    </source>
</evidence>
<dbReference type="AlphaFoldDB" id="A0A9Q1FZP6"/>
<comment type="caution">
    <text evidence="18">The sequence shown here is derived from an EMBL/GenBank/DDBJ whole genome shotgun (WGS) entry which is preliminary data.</text>
</comment>
<keyword evidence="7" id="KW-0677">Repeat</keyword>
<keyword evidence="6" id="KW-0732">Signal</keyword>
<dbReference type="Pfam" id="PF01582">
    <property type="entry name" value="TIR"/>
    <property type="match status" value="1"/>
</dbReference>
<dbReference type="SUPFAM" id="SSF52200">
    <property type="entry name" value="Toll/Interleukin receptor TIR domain"/>
    <property type="match status" value="1"/>
</dbReference>
<dbReference type="InterPro" id="IPR026906">
    <property type="entry name" value="LRR_5"/>
</dbReference>
<gene>
    <name evidence="18" type="ORF">SKAU_G00108670</name>
</gene>
<dbReference type="Pfam" id="PF13855">
    <property type="entry name" value="LRR_8"/>
    <property type="match status" value="2"/>
</dbReference>
<evidence type="ECO:0000256" key="14">
    <source>
        <dbReference type="ARBA" id="ARBA00023198"/>
    </source>
</evidence>
<comment type="subcellular location">
    <subcellularLocation>
        <location evidence="15">Endomembrane system</location>
        <topology evidence="15">Single-pass type I membrane protein</topology>
    </subcellularLocation>
    <subcellularLocation>
        <location evidence="1">Endosome</location>
    </subcellularLocation>
</comment>
<keyword evidence="9" id="KW-0391">Immunity</keyword>
<evidence type="ECO:0000256" key="1">
    <source>
        <dbReference type="ARBA" id="ARBA00004177"/>
    </source>
</evidence>
<dbReference type="OrthoDB" id="10006997at2759"/>
<dbReference type="InterPro" id="IPR000157">
    <property type="entry name" value="TIR_dom"/>
</dbReference>
<name>A0A9Q1FZP6_SYNKA</name>
<evidence type="ECO:0000256" key="15">
    <source>
        <dbReference type="ARBA" id="ARBA00046288"/>
    </source>
</evidence>
<protein>
    <recommendedName>
        <fullName evidence="17">TIR domain-containing protein</fullName>
    </recommendedName>
</protein>
<dbReference type="SUPFAM" id="SSF52058">
    <property type="entry name" value="L domain-like"/>
    <property type="match status" value="2"/>
</dbReference>
<proteinExistence type="inferred from homology"/>
<dbReference type="Proteomes" id="UP001152622">
    <property type="component" value="Chromosome 3"/>
</dbReference>
<evidence type="ECO:0000256" key="13">
    <source>
        <dbReference type="ARBA" id="ARBA00023180"/>
    </source>
</evidence>
<dbReference type="Gene3D" id="3.80.10.10">
    <property type="entry name" value="Ribonuclease Inhibitor"/>
    <property type="match status" value="2"/>
</dbReference>
<dbReference type="PROSITE" id="PS50104">
    <property type="entry name" value="TIR"/>
    <property type="match status" value="1"/>
</dbReference>
<dbReference type="FunFam" id="3.40.50.10140:FF:000003">
    <property type="entry name" value="Toll-like receptor 7"/>
    <property type="match status" value="1"/>
</dbReference>
<keyword evidence="5 16" id="KW-0812">Transmembrane</keyword>
<keyword evidence="11 16" id="KW-0472">Membrane</keyword>
<dbReference type="GO" id="GO:1902533">
    <property type="term" value="P:positive regulation of intracellular signal transduction"/>
    <property type="evidence" value="ECO:0007669"/>
    <property type="project" value="UniProtKB-ARBA"/>
</dbReference>
<keyword evidence="13" id="KW-0325">Glycoprotein</keyword>